<accession>F8J2N7</accession>
<feature type="non-terminal residue" evidence="2">
    <location>
        <position position="120"/>
    </location>
</feature>
<feature type="compositionally biased region" description="Low complexity" evidence="1">
    <location>
        <begin position="54"/>
        <end position="68"/>
    </location>
</feature>
<evidence type="ECO:0000256" key="1">
    <source>
        <dbReference type="SAM" id="MobiDB-lite"/>
    </source>
</evidence>
<feature type="compositionally biased region" description="Acidic residues" evidence="1">
    <location>
        <begin position="83"/>
        <end position="95"/>
    </location>
</feature>
<organism evidence="2">
    <name type="scientific">Yemmatropis dispar</name>
    <dbReference type="NCBI Taxonomy" id="698945"/>
    <lineage>
        <taxon>Eukaryota</taxon>
        <taxon>Metazoa</taxon>
        <taxon>Ecdysozoa</taxon>
        <taxon>Arthropoda</taxon>
        <taxon>Hexapoda</taxon>
        <taxon>Insecta</taxon>
        <taxon>Pterygota</taxon>
        <taxon>Neoptera</taxon>
        <taxon>Paraneoptera</taxon>
        <taxon>Hemiptera</taxon>
        <taxon>Heteroptera</taxon>
        <taxon>Panheteroptera</taxon>
        <taxon>Pentatomomorpha</taxon>
        <taxon>Lygaeoidea</taxon>
        <taxon>Berytidae</taxon>
        <taxon>Yemmatropis</taxon>
    </lineage>
</organism>
<protein>
    <submittedName>
        <fullName evidence="2">Deformed</fullName>
    </submittedName>
</protein>
<reference evidence="2" key="1">
    <citation type="journal article" date="2011" name="Zootaxa">
        <title>Phylogeny of pentatomomorphan bugs (Hemiptera-Heteroptera: Pentatomomorpha) based on six Hox gene fragments.</title>
        <authorList>
            <person name="Tian X."/>
            <person name="Xie Q."/>
            <person name="Li M."/>
            <person name="Gao C."/>
            <person name="Cui Y."/>
            <person name="Xi L."/>
            <person name="Bu W."/>
        </authorList>
    </citation>
    <scope>NUCLEOTIDE SEQUENCE</scope>
</reference>
<feature type="compositionally biased region" description="Polar residues" evidence="1">
    <location>
        <begin position="101"/>
        <end position="114"/>
    </location>
</feature>
<sequence>TEEYSQSNYISSDFFPGAGTGGYYNHHPGHHYHQSYYGGYYPATEMGLQPTEVVSPAAAPISTPTPVSCRDDSPRSGSGAGQEESDQDTVDEDGEPLLMDDNSSPLTVDENTSESGERII</sequence>
<dbReference type="EMBL" id="FJ851757">
    <property type="protein sequence ID" value="ADC35181.1"/>
    <property type="molecule type" value="Genomic_DNA"/>
</dbReference>
<dbReference type="AlphaFoldDB" id="F8J2N7"/>
<proteinExistence type="predicted"/>
<evidence type="ECO:0000313" key="2">
    <source>
        <dbReference type="EMBL" id="ADC35181.1"/>
    </source>
</evidence>
<feature type="region of interest" description="Disordered" evidence="1">
    <location>
        <begin position="54"/>
        <end position="120"/>
    </location>
</feature>
<feature type="non-terminal residue" evidence="2">
    <location>
        <position position="1"/>
    </location>
</feature>
<name>F8J2N7_9HEMI</name>